<dbReference type="Pfam" id="PF12158">
    <property type="entry name" value="DUF3592"/>
    <property type="match status" value="1"/>
</dbReference>
<feature type="domain" description="DUF3592" evidence="2">
    <location>
        <begin position="4"/>
        <end position="76"/>
    </location>
</feature>
<keyword evidence="1" id="KW-0812">Transmembrane</keyword>
<sequence>MQTAQGRVVGHQDAVVGPSTRRAFGQQSIVEFVASDGRSLRFTDDVVRQLQAVHDVGEKVTVRYPANDPSKAEISSSSMVKVFIGAVLLLFSGIGLVLGWLLLRLSPKAPTGTSTA</sequence>
<keyword evidence="1" id="KW-0472">Membrane</keyword>
<evidence type="ECO:0000313" key="4">
    <source>
        <dbReference type="Proteomes" id="UP001265700"/>
    </source>
</evidence>
<organism evidence="3 4">
    <name type="scientific">Hydrogenophaga palleronii</name>
    <dbReference type="NCBI Taxonomy" id="65655"/>
    <lineage>
        <taxon>Bacteria</taxon>
        <taxon>Pseudomonadati</taxon>
        <taxon>Pseudomonadota</taxon>
        <taxon>Betaproteobacteria</taxon>
        <taxon>Burkholderiales</taxon>
        <taxon>Comamonadaceae</taxon>
        <taxon>Hydrogenophaga</taxon>
    </lineage>
</organism>
<feature type="transmembrane region" description="Helical" evidence="1">
    <location>
        <begin position="82"/>
        <end position="103"/>
    </location>
</feature>
<gene>
    <name evidence="3" type="ORF">J2W49_004366</name>
</gene>
<dbReference type="InterPro" id="IPR021994">
    <property type="entry name" value="DUF3592"/>
</dbReference>
<keyword evidence="1" id="KW-1133">Transmembrane helix</keyword>
<dbReference type="EMBL" id="JAVDWU010000011">
    <property type="protein sequence ID" value="MDR7152390.1"/>
    <property type="molecule type" value="Genomic_DNA"/>
</dbReference>
<evidence type="ECO:0000313" key="3">
    <source>
        <dbReference type="EMBL" id="MDR7152390.1"/>
    </source>
</evidence>
<protein>
    <recommendedName>
        <fullName evidence="2">DUF3592 domain-containing protein</fullName>
    </recommendedName>
</protein>
<evidence type="ECO:0000259" key="2">
    <source>
        <dbReference type="Pfam" id="PF12158"/>
    </source>
</evidence>
<comment type="caution">
    <text evidence="3">The sequence shown here is derived from an EMBL/GenBank/DDBJ whole genome shotgun (WGS) entry which is preliminary data.</text>
</comment>
<evidence type="ECO:0000256" key="1">
    <source>
        <dbReference type="SAM" id="Phobius"/>
    </source>
</evidence>
<keyword evidence="4" id="KW-1185">Reference proteome</keyword>
<accession>A0ABU1WSY6</accession>
<reference evidence="3 4" key="1">
    <citation type="submission" date="2023-07" db="EMBL/GenBank/DDBJ databases">
        <title>Sorghum-associated microbial communities from plants grown in Nebraska, USA.</title>
        <authorList>
            <person name="Schachtman D."/>
        </authorList>
    </citation>
    <scope>NUCLEOTIDE SEQUENCE [LARGE SCALE GENOMIC DNA]</scope>
    <source>
        <strain evidence="3 4">4249</strain>
    </source>
</reference>
<dbReference type="Proteomes" id="UP001265700">
    <property type="component" value="Unassembled WGS sequence"/>
</dbReference>
<name>A0ABU1WSY6_9BURK</name>
<proteinExistence type="predicted"/>